<evidence type="ECO:0000313" key="8">
    <source>
        <dbReference type="EMBL" id="CAJ0604366.1"/>
    </source>
</evidence>
<dbReference type="GO" id="GO:0000978">
    <property type="term" value="F:RNA polymerase II cis-regulatory region sequence-specific DNA binding"/>
    <property type="evidence" value="ECO:0007669"/>
    <property type="project" value="TreeGrafter"/>
</dbReference>
<feature type="region of interest" description="Disordered" evidence="6">
    <location>
        <begin position="147"/>
        <end position="180"/>
    </location>
</feature>
<accession>A0AA36H593</accession>
<feature type="domain" description="DM" evidence="7">
    <location>
        <begin position="67"/>
        <end position="110"/>
    </location>
</feature>
<dbReference type="PANTHER" id="PTHR12322:SF53">
    <property type="entry name" value="DOUBLESEX-MAB RELATED 11E"/>
    <property type="match status" value="1"/>
</dbReference>
<dbReference type="PROSITE" id="PS40000">
    <property type="entry name" value="DM_1"/>
    <property type="match status" value="1"/>
</dbReference>
<evidence type="ECO:0000313" key="9">
    <source>
        <dbReference type="Proteomes" id="UP001176961"/>
    </source>
</evidence>
<evidence type="ECO:0000256" key="3">
    <source>
        <dbReference type="ARBA" id="ARBA00023125"/>
    </source>
</evidence>
<dbReference type="AlphaFoldDB" id="A0AA36H593"/>
<organism evidence="8 9">
    <name type="scientific">Cylicocyclus nassatus</name>
    <name type="common">Nematode worm</name>
    <dbReference type="NCBI Taxonomy" id="53992"/>
    <lineage>
        <taxon>Eukaryota</taxon>
        <taxon>Metazoa</taxon>
        <taxon>Ecdysozoa</taxon>
        <taxon>Nematoda</taxon>
        <taxon>Chromadorea</taxon>
        <taxon>Rhabditida</taxon>
        <taxon>Rhabditina</taxon>
        <taxon>Rhabditomorpha</taxon>
        <taxon>Strongyloidea</taxon>
        <taxon>Strongylidae</taxon>
        <taxon>Cylicocyclus</taxon>
    </lineage>
</organism>
<feature type="compositionally biased region" description="Polar residues" evidence="6">
    <location>
        <begin position="214"/>
        <end position="227"/>
    </location>
</feature>
<sequence length="410" mass="45174">MSGEVVATVPPGTQVVVEAKLLTSDVDHTIEEVRQETIQQVQDALTVVGQPLQHLNNSRPPNRTLFCRKCEGHGLQVVLKGHASRCPYNNCQCKTCSNVMSMRANAIIRRYRTRTLEGGLVLKPVHFKNGNTRLRVFPKYVDESDALPIPMERPREKHSSGDDVSARSQVQPITPPANGGACGGPFAVKRSFSETQVDCLQEAEQRSSPKRSFAETNDSPVESTPQTQFSQYLQPNLLDLLLKHQLSNGDPATNLLTQNILGLPSNCLPVCPLPQYDPPSTTLLASTLSSLPTASLTYSSPVTSYPNPFLTASSNINSSTRTQEDNEPVVCPTSQLSELSIGMSEPNVSEHQKLTPGMIMITGHQVDREPEPFTANLMISPTADRNHPLFKQFLATVKELEKQMLFEYRT</sequence>
<keyword evidence="4 5" id="KW-0539">Nucleus</keyword>
<feature type="region of interest" description="Disordered" evidence="6">
    <location>
        <begin position="198"/>
        <end position="227"/>
    </location>
</feature>
<gene>
    <name evidence="8" type="ORF">CYNAS_LOCUS16349</name>
</gene>
<keyword evidence="9" id="KW-1185">Reference proteome</keyword>
<dbReference type="Pfam" id="PF00751">
    <property type="entry name" value="DM"/>
    <property type="match status" value="1"/>
</dbReference>
<reference evidence="8" key="1">
    <citation type="submission" date="2023-07" db="EMBL/GenBank/DDBJ databases">
        <authorList>
            <consortium name="CYATHOMIX"/>
        </authorList>
    </citation>
    <scope>NUCLEOTIDE SEQUENCE</scope>
    <source>
        <strain evidence="8">N/A</strain>
    </source>
</reference>
<dbReference type="EMBL" id="CATQJL010000305">
    <property type="protein sequence ID" value="CAJ0604366.1"/>
    <property type="molecule type" value="Genomic_DNA"/>
</dbReference>
<comment type="caution">
    <text evidence="8">The sequence shown here is derived from an EMBL/GenBank/DDBJ whole genome shotgun (WGS) entry which is preliminary data.</text>
</comment>
<evidence type="ECO:0000256" key="2">
    <source>
        <dbReference type="ARBA" id="ARBA00022833"/>
    </source>
</evidence>
<feature type="DNA-binding region" description="DM" evidence="5">
    <location>
        <begin position="67"/>
        <end position="110"/>
    </location>
</feature>
<keyword evidence="2 5" id="KW-0862">Zinc</keyword>
<dbReference type="PANTHER" id="PTHR12322">
    <property type="entry name" value="DOUBLESEX AND MAB-3 RELATED TRANSCRIPTION FACTOR DMRT"/>
    <property type="match status" value="1"/>
</dbReference>
<evidence type="ECO:0000256" key="1">
    <source>
        <dbReference type="ARBA" id="ARBA00022723"/>
    </source>
</evidence>
<protein>
    <recommendedName>
        <fullName evidence="7">DM domain-containing protein</fullName>
    </recommendedName>
</protein>
<dbReference type="GO" id="GO:0046872">
    <property type="term" value="F:metal ion binding"/>
    <property type="evidence" value="ECO:0007669"/>
    <property type="project" value="UniProtKB-KW"/>
</dbReference>
<dbReference type="InterPro" id="IPR036407">
    <property type="entry name" value="DM_DNA-bd_sf"/>
</dbReference>
<evidence type="ECO:0000256" key="4">
    <source>
        <dbReference type="ARBA" id="ARBA00023242"/>
    </source>
</evidence>
<dbReference type="SMART" id="SM00301">
    <property type="entry name" value="DM"/>
    <property type="match status" value="1"/>
</dbReference>
<name>A0AA36H593_CYLNA</name>
<feature type="compositionally biased region" description="Basic and acidic residues" evidence="6">
    <location>
        <begin position="152"/>
        <end position="165"/>
    </location>
</feature>
<dbReference type="GO" id="GO:0000981">
    <property type="term" value="F:DNA-binding transcription factor activity, RNA polymerase II-specific"/>
    <property type="evidence" value="ECO:0007669"/>
    <property type="project" value="TreeGrafter"/>
</dbReference>
<evidence type="ECO:0000256" key="5">
    <source>
        <dbReference type="PROSITE-ProRule" id="PRU00070"/>
    </source>
</evidence>
<evidence type="ECO:0000259" key="7">
    <source>
        <dbReference type="PROSITE" id="PS50809"/>
    </source>
</evidence>
<keyword evidence="1 5" id="KW-0479">Metal-binding</keyword>
<dbReference type="SUPFAM" id="SSF82927">
    <property type="entry name" value="Cysteine-rich DNA binding domain, (DM domain)"/>
    <property type="match status" value="1"/>
</dbReference>
<dbReference type="Gene3D" id="4.10.1040.10">
    <property type="entry name" value="DM DNA-binding domain"/>
    <property type="match status" value="1"/>
</dbReference>
<dbReference type="InterPro" id="IPR026607">
    <property type="entry name" value="DMRT"/>
</dbReference>
<dbReference type="GO" id="GO:0007548">
    <property type="term" value="P:sex differentiation"/>
    <property type="evidence" value="ECO:0007669"/>
    <property type="project" value="TreeGrafter"/>
</dbReference>
<dbReference type="Proteomes" id="UP001176961">
    <property type="component" value="Unassembled WGS sequence"/>
</dbReference>
<proteinExistence type="predicted"/>
<comment type="subcellular location">
    <subcellularLocation>
        <location evidence="5">Nucleus</location>
    </subcellularLocation>
</comment>
<dbReference type="InterPro" id="IPR001275">
    <property type="entry name" value="DM_DNA-bd"/>
</dbReference>
<evidence type="ECO:0000256" key="6">
    <source>
        <dbReference type="SAM" id="MobiDB-lite"/>
    </source>
</evidence>
<dbReference type="PROSITE" id="PS50809">
    <property type="entry name" value="DM_2"/>
    <property type="match status" value="1"/>
</dbReference>
<dbReference type="GO" id="GO:0005634">
    <property type="term" value="C:nucleus"/>
    <property type="evidence" value="ECO:0007669"/>
    <property type="project" value="UniProtKB-SubCell"/>
</dbReference>
<keyword evidence="3 5" id="KW-0238">DNA-binding</keyword>